<dbReference type="Pfam" id="PF12900">
    <property type="entry name" value="Pyridox_ox_2"/>
    <property type="match status" value="1"/>
</dbReference>
<protein>
    <submittedName>
        <fullName evidence="1">Pyridoxamine 5'-phosphate oxidase family protein</fullName>
    </submittedName>
</protein>
<dbReference type="InterPro" id="IPR012349">
    <property type="entry name" value="Split_barrel_FMN-bd"/>
</dbReference>
<dbReference type="Proteomes" id="UP000250003">
    <property type="component" value="Chromosome"/>
</dbReference>
<accession>A0A2Z4UBV0</accession>
<evidence type="ECO:0000313" key="1">
    <source>
        <dbReference type="EMBL" id="AWY98324.1"/>
    </source>
</evidence>
<dbReference type="SUPFAM" id="SSF50475">
    <property type="entry name" value="FMN-binding split barrel"/>
    <property type="match status" value="1"/>
</dbReference>
<dbReference type="Gene3D" id="2.30.110.10">
    <property type="entry name" value="Electron Transport, Fmn-binding Protein, Chain A"/>
    <property type="match status" value="1"/>
</dbReference>
<dbReference type="AlphaFoldDB" id="A0A2Z4UBV0"/>
<dbReference type="InterPro" id="IPR024747">
    <property type="entry name" value="Pyridox_Oxase-rel"/>
</dbReference>
<dbReference type="RefSeq" id="WP_111919813.1">
    <property type="nucleotide sequence ID" value="NZ_CAUWHR010000007.1"/>
</dbReference>
<reference evidence="2" key="1">
    <citation type="submission" date="2018-06" db="EMBL/GenBank/DDBJ databases">
        <title>Description of Blautia argi sp. nov., a new anaerobic isolated from dog feces.</title>
        <authorList>
            <person name="Chang Y.-H."/>
            <person name="Paek J."/>
            <person name="Shin Y."/>
        </authorList>
    </citation>
    <scope>NUCLEOTIDE SEQUENCE [LARGE SCALE GENOMIC DNA]</scope>
    <source>
        <strain evidence="2">KCTC 15426</strain>
    </source>
</reference>
<sequence length="166" mass="19131">MRAMRLQKRAVTEYEDLKEILEACQVVRIGAVDEEGLFIVPVNFGYEFYKDSQEEIHLKLYIHSAKEGRKAEAFAQNPNVAVEMDCAQGVLRGVYTCDYSFAYSSIMGNGVIRLVTEEAEQIYGLKLLMNHMVPKAELEFLPQMLEKVYVYCIELKDFSGKRRKEI</sequence>
<name>A0A2Z4UBV0_9FIRM</name>
<dbReference type="EMBL" id="CP030280">
    <property type="protein sequence ID" value="AWY98324.1"/>
    <property type="molecule type" value="Genomic_DNA"/>
</dbReference>
<keyword evidence="2" id="KW-1185">Reference proteome</keyword>
<dbReference type="KEGG" id="blau:DQQ01_09365"/>
<evidence type="ECO:0000313" key="2">
    <source>
        <dbReference type="Proteomes" id="UP000250003"/>
    </source>
</evidence>
<proteinExistence type="predicted"/>
<organism evidence="1 2">
    <name type="scientific">Blautia argi</name>
    <dbReference type="NCBI Taxonomy" id="1912897"/>
    <lineage>
        <taxon>Bacteria</taxon>
        <taxon>Bacillati</taxon>
        <taxon>Bacillota</taxon>
        <taxon>Clostridia</taxon>
        <taxon>Lachnospirales</taxon>
        <taxon>Lachnospiraceae</taxon>
        <taxon>Blautia</taxon>
    </lineage>
</organism>
<dbReference type="PANTHER" id="PTHR34071">
    <property type="entry name" value="5-NITROIMIDAZOLE ANTIBIOTICS RESISTANCE PROTEIN, NIMA-FAMILY-RELATED PROTEIN-RELATED"/>
    <property type="match status" value="1"/>
</dbReference>
<dbReference type="PANTHER" id="PTHR34071:SF2">
    <property type="entry name" value="FLAVIN-NUCLEOTIDE-BINDING PROTEIN"/>
    <property type="match status" value="1"/>
</dbReference>
<gene>
    <name evidence="1" type="ORF">DQQ01_09365</name>
</gene>
<dbReference type="OrthoDB" id="9794935at2"/>